<dbReference type="SMART" id="SM00062">
    <property type="entry name" value="PBPb"/>
    <property type="match status" value="1"/>
</dbReference>
<proteinExistence type="predicted"/>
<keyword evidence="1" id="KW-0732">Signal</keyword>
<sequence length="286" mass="32098">MKKLIAGVVVVLAVVGGTLLVRQSKQPAAADEKQVTTIQVAHTQNYVPYDFINEAGESDGYEVQVLKAVDEKLPQYELEFTGTSDDDLLIGLESGKYDVGVKGAWYTEERAEKFILPEEKIGASIIGFTIRQEDADTITDIDSFAKTGGKLVPISPQNAQWNVIDEYNQANPDQQIQLTAAEAFNVADAYAWVLEKRYDAFFDIKLSYEEAIENEDGAYHQYANQLTYVPYKGIPTYPLLHRDEQNEAFAKAYEGAIRELEEDGTLQSLSEEYFGEDVFQFIDENN</sequence>
<evidence type="ECO:0000313" key="4">
    <source>
        <dbReference type="Proteomes" id="UP000664601"/>
    </source>
</evidence>
<protein>
    <submittedName>
        <fullName evidence="3">Transporter substrate-binding domain-containing protein</fullName>
    </submittedName>
</protein>
<accession>A0ABS3LDP4</accession>
<evidence type="ECO:0000259" key="2">
    <source>
        <dbReference type="SMART" id="SM00062"/>
    </source>
</evidence>
<dbReference type="Gene3D" id="3.40.190.10">
    <property type="entry name" value="Periplasmic binding protein-like II"/>
    <property type="match status" value="2"/>
</dbReference>
<dbReference type="SUPFAM" id="SSF53850">
    <property type="entry name" value="Periplasmic binding protein-like II"/>
    <property type="match status" value="1"/>
</dbReference>
<dbReference type="RefSeq" id="WP_207674739.1">
    <property type="nucleotide sequence ID" value="NZ_JAFREM010000027.1"/>
</dbReference>
<reference evidence="3 4" key="1">
    <citation type="submission" date="2021-03" db="EMBL/GenBank/DDBJ databases">
        <title>Enterococcal diversity collection.</title>
        <authorList>
            <person name="Gilmore M.S."/>
            <person name="Schwartzman J."/>
            <person name="Van Tyne D."/>
            <person name="Martin M."/>
            <person name="Earl A.M."/>
            <person name="Manson A.L."/>
            <person name="Straub T."/>
            <person name="Salamzade R."/>
            <person name="Saavedra J."/>
            <person name="Lebreton F."/>
            <person name="Prichula J."/>
            <person name="Schaufler K."/>
            <person name="Gaca A."/>
            <person name="Sgardioli B."/>
            <person name="Wagenaar J."/>
            <person name="Strong T."/>
        </authorList>
    </citation>
    <scope>NUCLEOTIDE SEQUENCE [LARGE SCALE GENOMIC DNA]</scope>
    <source>
        <strain evidence="3 4">669A</strain>
    </source>
</reference>
<gene>
    <name evidence="3" type="ORF">JZO70_16325</name>
</gene>
<evidence type="ECO:0000313" key="3">
    <source>
        <dbReference type="EMBL" id="MBO1307742.1"/>
    </source>
</evidence>
<feature type="domain" description="Solute-binding protein family 3/N-terminal" evidence="2">
    <location>
        <begin position="37"/>
        <end position="277"/>
    </location>
</feature>
<dbReference type="EMBL" id="JAFREM010000027">
    <property type="protein sequence ID" value="MBO1307742.1"/>
    <property type="molecule type" value="Genomic_DNA"/>
</dbReference>
<evidence type="ECO:0000256" key="1">
    <source>
        <dbReference type="ARBA" id="ARBA00022729"/>
    </source>
</evidence>
<dbReference type="PANTHER" id="PTHR35936:SF19">
    <property type="entry name" value="AMINO-ACID-BINDING PROTEIN YXEM-RELATED"/>
    <property type="match status" value="1"/>
</dbReference>
<organism evidence="3 4">
    <name type="scientific">Candidatus Enterococcus moelleringii</name>
    <dbReference type="NCBI Taxonomy" id="2815325"/>
    <lineage>
        <taxon>Bacteria</taxon>
        <taxon>Bacillati</taxon>
        <taxon>Bacillota</taxon>
        <taxon>Bacilli</taxon>
        <taxon>Lactobacillales</taxon>
        <taxon>Enterococcaceae</taxon>
        <taxon>Enterococcus</taxon>
    </lineage>
</organism>
<name>A0ABS3LDP4_9ENTE</name>
<dbReference type="Proteomes" id="UP000664601">
    <property type="component" value="Unassembled WGS sequence"/>
</dbReference>
<dbReference type="Pfam" id="PF00497">
    <property type="entry name" value="SBP_bac_3"/>
    <property type="match status" value="1"/>
</dbReference>
<comment type="caution">
    <text evidence="3">The sequence shown here is derived from an EMBL/GenBank/DDBJ whole genome shotgun (WGS) entry which is preliminary data.</text>
</comment>
<dbReference type="InterPro" id="IPR001638">
    <property type="entry name" value="Solute-binding_3/MltF_N"/>
</dbReference>
<dbReference type="PANTHER" id="PTHR35936">
    <property type="entry name" value="MEMBRANE-BOUND LYTIC MUREIN TRANSGLYCOSYLASE F"/>
    <property type="match status" value="1"/>
</dbReference>
<keyword evidence="4" id="KW-1185">Reference proteome</keyword>